<sequence>MSKIVITAIALLFSFATYGQQKADSRFYAPRSIEQTIGEKYVLLPVDSNKKDYGYLLHKWASETEELPFTPASDAGRVVALVGIVSSNHAKLNREDGVMYFQYFKNADDSAMPNFAPAADYEKLKSLVNKKLWLKADKQKVTITHVELTPDNNAPFKLTYKYANGKQGAMTVALSGINSKVTDKMQLFDSRFSVTAL</sequence>
<feature type="chain" id="PRO_5016572127" evidence="1">
    <location>
        <begin position="20"/>
        <end position="197"/>
    </location>
</feature>
<organism evidence="2 3">
    <name type="scientific">Mucilaginibacter conchicola</name>
    <dbReference type="NCBI Taxonomy" id="2303333"/>
    <lineage>
        <taxon>Bacteria</taxon>
        <taxon>Pseudomonadati</taxon>
        <taxon>Bacteroidota</taxon>
        <taxon>Sphingobacteriia</taxon>
        <taxon>Sphingobacteriales</taxon>
        <taxon>Sphingobacteriaceae</taxon>
        <taxon>Mucilaginibacter</taxon>
    </lineage>
</organism>
<evidence type="ECO:0000256" key="1">
    <source>
        <dbReference type="SAM" id="SignalP"/>
    </source>
</evidence>
<keyword evidence="3" id="KW-1185">Reference proteome</keyword>
<dbReference type="OrthoDB" id="794878at2"/>
<dbReference type="AlphaFoldDB" id="A0A372NPP9"/>
<name>A0A372NPP9_9SPHI</name>
<protein>
    <submittedName>
        <fullName evidence="2">Uncharacterized protein</fullName>
    </submittedName>
</protein>
<proteinExistence type="predicted"/>
<keyword evidence="1" id="KW-0732">Signal</keyword>
<reference evidence="2 3" key="1">
    <citation type="submission" date="2018-08" db="EMBL/GenBank/DDBJ databases">
        <title>Mucilaginibacter sp. MYSH2.</title>
        <authorList>
            <person name="Seo T."/>
        </authorList>
    </citation>
    <scope>NUCLEOTIDE SEQUENCE [LARGE SCALE GENOMIC DNA]</scope>
    <source>
        <strain evidence="2 3">MYSH2</strain>
    </source>
</reference>
<evidence type="ECO:0000313" key="2">
    <source>
        <dbReference type="EMBL" id="RFZ90838.1"/>
    </source>
</evidence>
<dbReference type="RefSeq" id="WP_117393040.1">
    <property type="nucleotide sequence ID" value="NZ_QWDC01000003.1"/>
</dbReference>
<gene>
    <name evidence="2" type="ORF">D0C36_17965</name>
</gene>
<comment type="caution">
    <text evidence="2">The sequence shown here is derived from an EMBL/GenBank/DDBJ whole genome shotgun (WGS) entry which is preliminary data.</text>
</comment>
<dbReference type="Proteomes" id="UP000264217">
    <property type="component" value="Unassembled WGS sequence"/>
</dbReference>
<evidence type="ECO:0000313" key="3">
    <source>
        <dbReference type="Proteomes" id="UP000264217"/>
    </source>
</evidence>
<dbReference type="EMBL" id="QWDC01000003">
    <property type="protein sequence ID" value="RFZ90838.1"/>
    <property type="molecule type" value="Genomic_DNA"/>
</dbReference>
<accession>A0A372NPP9</accession>
<feature type="signal peptide" evidence="1">
    <location>
        <begin position="1"/>
        <end position="19"/>
    </location>
</feature>